<reference evidence="2" key="1">
    <citation type="submission" date="2015-07" db="EMBL/GenBank/DDBJ databases">
        <authorList>
            <person name="Ju K.-S."/>
            <person name="Doroghazi J.R."/>
            <person name="Metcalf W.W."/>
        </authorList>
    </citation>
    <scope>NUCLEOTIDE SEQUENCE [LARGE SCALE GENOMIC DNA]</scope>
    <source>
        <strain evidence="2">NRRL ISP-5002</strain>
    </source>
</reference>
<dbReference type="PATRIC" id="fig|66876.3.peg.7243"/>
<keyword evidence="2" id="KW-1185">Reference proteome</keyword>
<organism evidence="1 2">
    <name type="scientific">Streptomyces chattanoogensis</name>
    <dbReference type="NCBI Taxonomy" id="66876"/>
    <lineage>
        <taxon>Bacteria</taxon>
        <taxon>Bacillati</taxon>
        <taxon>Actinomycetota</taxon>
        <taxon>Actinomycetes</taxon>
        <taxon>Kitasatosporales</taxon>
        <taxon>Streptomycetaceae</taxon>
        <taxon>Streptomyces</taxon>
    </lineage>
</organism>
<evidence type="ECO:0000313" key="2">
    <source>
        <dbReference type="Proteomes" id="UP000037982"/>
    </source>
</evidence>
<evidence type="ECO:0000313" key="1">
    <source>
        <dbReference type="EMBL" id="KPC59827.1"/>
    </source>
</evidence>
<protein>
    <submittedName>
        <fullName evidence="1">Uncharacterized protein</fullName>
    </submittedName>
</protein>
<name>A0A0N0XRP9_9ACTN</name>
<comment type="caution">
    <text evidence="1">The sequence shown here is derived from an EMBL/GenBank/DDBJ whole genome shotgun (WGS) entry which is preliminary data.</text>
</comment>
<dbReference type="RefSeq" id="WP_053927177.1">
    <property type="nucleotide sequence ID" value="NZ_LGKG01000173.1"/>
</dbReference>
<gene>
    <name evidence="1" type="ORF">ADL29_32845</name>
</gene>
<dbReference type="AlphaFoldDB" id="A0A0N0XRP9"/>
<proteinExistence type="predicted"/>
<sequence length="145" mass="15437">MIPEVLGQLATAGGTALIGAMATDTWNSVRTGFAELLGRGDRDRTQEADRRLESSAAVLARTGDAERELARRMQAEQWADELQALLAERPDIAERLRELVARAQANGGPAVEQTFVQHNTAQAGGTQNILQSGTINVHNGPGHAG</sequence>
<dbReference type="Proteomes" id="UP000037982">
    <property type="component" value="Unassembled WGS sequence"/>
</dbReference>
<accession>A0A0N0XRP9</accession>
<dbReference type="EMBL" id="LGKG01000173">
    <property type="protein sequence ID" value="KPC59827.1"/>
    <property type="molecule type" value="Genomic_DNA"/>
</dbReference>